<dbReference type="RefSeq" id="WP_304215228.1">
    <property type="nucleotide sequence ID" value="NZ_JBHUEK010000029.1"/>
</dbReference>
<evidence type="ECO:0000313" key="11">
    <source>
        <dbReference type="EMBL" id="MFD1780992.1"/>
    </source>
</evidence>
<dbReference type="SUPFAM" id="SSF46689">
    <property type="entry name" value="Homeodomain-like"/>
    <property type="match status" value="2"/>
</dbReference>
<dbReference type="PANTHER" id="PTHR42713:SF3">
    <property type="entry name" value="TRANSCRIPTIONAL REGULATORY PROTEIN HPTR"/>
    <property type="match status" value="1"/>
</dbReference>
<dbReference type="PROSITE" id="PS50110">
    <property type="entry name" value="RESPONSE_REGULATORY"/>
    <property type="match status" value="1"/>
</dbReference>
<keyword evidence="5" id="KW-0805">Transcription regulation</keyword>
<evidence type="ECO:0000313" key="12">
    <source>
        <dbReference type="Proteomes" id="UP001597227"/>
    </source>
</evidence>
<sequence>MMKVLIVDDEEHVQEAIEYLVDWEKFKIKDRFFAGSVDEAEEIIKAHKPEILLCDMKMPEKSGVDLVESVKLAHRDMQIIVISGHDDFEYMRAVIQAKAVDYILKPIRKQELEDAIESAVKNWKELSLSKEWLELVDREKSEMKKTDVIQEIKTYIDHHFKEKITLDLLAKSFYVTPQYISGRFKEKFGMTVIDYVTSLKIKNAKYLLLETDMPVIEIAYELGFSNENYFSKVFKKYEGLSPKNFRENK</sequence>
<evidence type="ECO:0000259" key="10">
    <source>
        <dbReference type="PROSITE" id="PS50110"/>
    </source>
</evidence>
<dbReference type="SMART" id="SM00342">
    <property type="entry name" value="HTH_ARAC"/>
    <property type="match status" value="1"/>
</dbReference>
<evidence type="ECO:0000256" key="1">
    <source>
        <dbReference type="ARBA" id="ARBA00004496"/>
    </source>
</evidence>
<name>A0ABW4MST4_9BACI</name>
<dbReference type="EMBL" id="JBHUEK010000029">
    <property type="protein sequence ID" value="MFD1780992.1"/>
    <property type="molecule type" value="Genomic_DNA"/>
</dbReference>
<evidence type="ECO:0000256" key="7">
    <source>
        <dbReference type="ARBA" id="ARBA00023163"/>
    </source>
</evidence>
<dbReference type="Pfam" id="PF00072">
    <property type="entry name" value="Response_reg"/>
    <property type="match status" value="1"/>
</dbReference>
<comment type="caution">
    <text evidence="11">The sequence shown here is derived from an EMBL/GenBank/DDBJ whole genome shotgun (WGS) entry which is preliminary data.</text>
</comment>
<dbReference type="Gene3D" id="3.40.50.2300">
    <property type="match status" value="1"/>
</dbReference>
<dbReference type="InterPro" id="IPR009057">
    <property type="entry name" value="Homeodomain-like_sf"/>
</dbReference>
<reference evidence="12" key="1">
    <citation type="journal article" date="2019" name="Int. J. Syst. Evol. Microbiol.">
        <title>The Global Catalogue of Microorganisms (GCM) 10K type strain sequencing project: providing services to taxonomists for standard genome sequencing and annotation.</title>
        <authorList>
            <consortium name="The Broad Institute Genomics Platform"/>
            <consortium name="The Broad Institute Genome Sequencing Center for Infectious Disease"/>
            <person name="Wu L."/>
            <person name="Ma J."/>
        </authorList>
    </citation>
    <scope>NUCLEOTIDE SEQUENCE [LARGE SCALE GENOMIC DNA]</scope>
    <source>
        <strain evidence="12">CCUG 15531</strain>
    </source>
</reference>
<proteinExistence type="predicted"/>
<dbReference type="CDD" id="cd17536">
    <property type="entry name" value="REC_YesN-like"/>
    <property type="match status" value="1"/>
</dbReference>
<dbReference type="InterPro" id="IPR011006">
    <property type="entry name" value="CheY-like_superfamily"/>
</dbReference>
<keyword evidence="2" id="KW-0963">Cytoplasm</keyword>
<dbReference type="InterPro" id="IPR001789">
    <property type="entry name" value="Sig_transdc_resp-reg_receiver"/>
</dbReference>
<dbReference type="PROSITE" id="PS00041">
    <property type="entry name" value="HTH_ARAC_FAMILY_1"/>
    <property type="match status" value="1"/>
</dbReference>
<protein>
    <submittedName>
        <fullName evidence="11">Response regulator</fullName>
    </submittedName>
</protein>
<organism evidence="11 12">
    <name type="scientific">Fredinandcohnia salidurans</name>
    <dbReference type="NCBI Taxonomy" id="2595041"/>
    <lineage>
        <taxon>Bacteria</taxon>
        <taxon>Bacillati</taxon>
        <taxon>Bacillota</taxon>
        <taxon>Bacilli</taxon>
        <taxon>Bacillales</taxon>
        <taxon>Bacillaceae</taxon>
        <taxon>Fredinandcohnia</taxon>
    </lineage>
</organism>
<evidence type="ECO:0000256" key="3">
    <source>
        <dbReference type="ARBA" id="ARBA00022553"/>
    </source>
</evidence>
<dbReference type="SMART" id="SM00448">
    <property type="entry name" value="REC"/>
    <property type="match status" value="1"/>
</dbReference>
<comment type="subcellular location">
    <subcellularLocation>
        <location evidence="1">Cytoplasm</location>
    </subcellularLocation>
</comment>
<dbReference type="SUPFAM" id="SSF52172">
    <property type="entry name" value="CheY-like"/>
    <property type="match status" value="1"/>
</dbReference>
<evidence type="ECO:0000256" key="5">
    <source>
        <dbReference type="ARBA" id="ARBA00023015"/>
    </source>
</evidence>
<dbReference type="PROSITE" id="PS01124">
    <property type="entry name" value="HTH_ARAC_FAMILY_2"/>
    <property type="match status" value="1"/>
</dbReference>
<keyword evidence="7" id="KW-0804">Transcription</keyword>
<feature type="domain" description="HTH araC/xylS-type" evidence="9">
    <location>
        <begin position="150"/>
        <end position="248"/>
    </location>
</feature>
<dbReference type="InterPro" id="IPR020449">
    <property type="entry name" value="Tscrpt_reg_AraC-type_HTH"/>
</dbReference>
<dbReference type="InterPro" id="IPR018062">
    <property type="entry name" value="HTH_AraC-typ_CS"/>
</dbReference>
<dbReference type="InterPro" id="IPR018060">
    <property type="entry name" value="HTH_AraC"/>
</dbReference>
<evidence type="ECO:0000256" key="4">
    <source>
        <dbReference type="ARBA" id="ARBA00023012"/>
    </source>
</evidence>
<dbReference type="PANTHER" id="PTHR42713">
    <property type="entry name" value="HISTIDINE KINASE-RELATED"/>
    <property type="match status" value="1"/>
</dbReference>
<dbReference type="PRINTS" id="PR00032">
    <property type="entry name" value="HTHARAC"/>
</dbReference>
<dbReference type="Pfam" id="PF12833">
    <property type="entry name" value="HTH_18"/>
    <property type="match status" value="1"/>
</dbReference>
<evidence type="ECO:0000256" key="6">
    <source>
        <dbReference type="ARBA" id="ARBA00023125"/>
    </source>
</evidence>
<evidence type="ECO:0000259" key="9">
    <source>
        <dbReference type="PROSITE" id="PS01124"/>
    </source>
</evidence>
<evidence type="ECO:0000256" key="8">
    <source>
        <dbReference type="PROSITE-ProRule" id="PRU00169"/>
    </source>
</evidence>
<gene>
    <name evidence="11" type="ORF">ACFSFW_20260</name>
</gene>
<keyword evidence="4" id="KW-0902">Two-component regulatory system</keyword>
<feature type="modified residue" description="4-aspartylphosphate" evidence="8">
    <location>
        <position position="55"/>
    </location>
</feature>
<keyword evidence="6" id="KW-0238">DNA-binding</keyword>
<dbReference type="Gene3D" id="1.10.10.60">
    <property type="entry name" value="Homeodomain-like"/>
    <property type="match status" value="2"/>
</dbReference>
<dbReference type="InterPro" id="IPR051552">
    <property type="entry name" value="HptR"/>
</dbReference>
<keyword evidence="3 8" id="KW-0597">Phosphoprotein</keyword>
<keyword evidence="12" id="KW-1185">Reference proteome</keyword>
<evidence type="ECO:0000256" key="2">
    <source>
        <dbReference type="ARBA" id="ARBA00022490"/>
    </source>
</evidence>
<accession>A0ABW4MST4</accession>
<dbReference type="Proteomes" id="UP001597227">
    <property type="component" value="Unassembled WGS sequence"/>
</dbReference>
<feature type="domain" description="Response regulatory" evidence="10">
    <location>
        <begin position="3"/>
        <end position="120"/>
    </location>
</feature>